<keyword evidence="3" id="KW-1185">Reference proteome</keyword>
<evidence type="ECO:0000259" key="1">
    <source>
        <dbReference type="Pfam" id="PF07727"/>
    </source>
</evidence>
<proteinExistence type="predicted"/>
<dbReference type="AlphaFoldDB" id="A0A6G1E4X7"/>
<comment type="caution">
    <text evidence="2">The sequence shown here is derived from an EMBL/GenBank/DDBJ whole genome shotgun (WGS) entry which is preliminary data.</text>
</comment>
<evidence type="ECO:0000313" key="3">
    <source>
        <dbReference type="Proteomes" id="UP000479710"/>
    </source>
</evidence>
<dbReference type="InterPro" id="IPR013103">
    <property type="entry name" value="RVT_2"/>
</dbReference>
<evidence type="ECO:0000313" key="2">
    <source>
        <dbReference type="EMBL" id="KAF0919838.1"/>
    </source>
</evidence>
<dbReference type="OrthoDB" id="8069008at2759"/>
<gene>
    <name evidence="2" type="ORF">E2562_031694</name>
</gene>
<dbReference type="EMBL" id="SPHZ02000005">
    <property type="protein sequence ID" value="KAF0919838.1"/>
    <property type="molecule type" value="Genomic_DNA"/>
</dbReference>
<accession>A0A6G1E4X7</accession>
<reference evidence="2 3" key="1">
    <citation type="submission" date="2019-11" db="EMBL/GenBank/DDBJ databases">
        <title>Whole genome sequence of Oryza granulata.</title>
        <authorList>
            <person name="Li W."/>
        </authorList>
    </citation>
    <scope>NUCLEOTIDE SEQUENCE [LARGE SCALE GENOMIC DNA]</scope>
    <source>
        <strain evidence="3">cv. Menghai</strain>
        <tissue evidence="2">Leaf</tissue>
    </source>
</reference>
<feature type="domain" description="Reverse transcriptase Ty1/copia-type" evidence="1">
    <location>
        <begin position="16"/>
        <end position="54"/>
    </location>
</feature>
<organism evidence="2 3">
    <name type="scientific">Oryza meyeriana var. granulata</name>
    <dbReference type="NCBI Taxonomy" id="110450"/>
    <lineage>
        <taxon>Eukaryota</taxon>
        <taxon>Viridiplantae</taxon>
        <taxon>Streptophyta</taxon>
        <taxon>Embryophyta</taxon>
        <taxon>Tracheophyta</taxon>
        <taxon>Spermatophyta</taxon>
        <taxon>Magnoliopsida</taxon>
        <taxon>Liliopsida</taxon>
        <taxon>Poales</taxon>
        <taxon>Poaceae</taxon>
        <taxon>BOP clade</taxon>
        <taxon>Oryzoideae</taxon>
        <taxon>Oryzeae</taxon>
        <taxon>Oryzinae</taxon>
        <taxon>Oryza</taxon>
        <taxon>Oryza meyeriana</taxon>
    </lineage>
</organism>
<dbReference type="Proteomes" id="UP000479710">
    <property type="component" value="Unassembled WGS sequence"/>
</dbReference>
<name>A0A6G1E4X7_9ORYZ</name>
<protein>
    <recommendedName>
        <fullName evidence="1">Reverse transcriptase Ty1/copia-type domain-containing protein</fullName>
    </recommendedName>
</protein>
<dbReference type="Pfam" id="PF07727">
    <property type="entry name" value="RVT_2"/>
    <property type="match status" value="1"/>
</dbReference>
<sequence>MVVAWGLGWQGGYAGRGHKPIGLKWVFKLKKNIAGEVIKHKARLVAKGYVQRQGRLAEPPPVSSWHVAAGDVLHRPIATQAKLLTSTRPDTVTRGAAGVLLVHEERWRWVIKMTLSIWCHHDTKMLDVLTTSVMVSSPQCRRHTLAFSGAALFLTLVVMPSRDRWSCCEHRQAVPDATSPEPLAPVIAT</sequence>